<sequence>MRHFSTNPNLMKVSVIGSAGKVGQALSLMLKQSPLIDELCVHDVKPTSGFATELEHIDTHCKVTAYTGKDMVENALQDSKVVVILAAGDETDVLPFDRMWSVNANIVKEVVSLIVKNCPRAFLVIGTNPINSLVPMACEVLKKIWLL</sequence>
<gene>
    <name evidence="9" type="ORF">NQ318_021059</name>
</gene>
<dbReference type="FunFam" id="3.40.50.720:FF:000268">
    <property type="entry name" value="Malate dehydrogenase"/>
    <property type="match status" value="1"/>
</dbReference>
<dbReference type="EMBL" id="JAPWTK010000147">
    <property type="protein sequence ID" value="KAJ8947961.1"/>
    <property type="molecule type" value="Genomic_DNA"/>
</dbReference>
<evidence type="ECO:0000256" key="2">
    <source>
        <dbReference type="ARBA" id="ARBA00011738"/>
    </source>
</evidence>
<evidence type="ECO:0000256" key="6">
    <source>
        <dbReference type="ARBA" id="ARBA00023002"/>
    </source>
</evidence>
<dbReference type="InterPro" id="IPR001236">
    <property type="entry name" value="Lactate/malate_DH_N"/>
</dbReference>
<comment type="similarity">
    <text evidence="1">Belongs to the LDH/MDH superfamily. MDH type 1 family.</text>
</comment>
<dbReference type="Proteomes" id="UP001162162">
    <property type="component" value="Unassembled WGS sequence"/>
</dbReference>
<evidence type="ECO:0000256" key="4">
    <source>
        <dbReference type="ARBA" id="ARBA00016075"/>
    </source>
</evidence>
<feature type="domain" description="Lactate/malate dehydrogenase N-terminal" evidence="8">
    <location>
        <begin position="11"/>
        <end position="143"/>
    </location>
</feature>
<protein>
    <recommendedName>
        <fullName evidence="4">Malate dehydrogenase, mitochondrial</fullName>
        <ecNumber evidence="3">1.1.1.37</ecNumber>
    </recommendedName>
</protein>
<dbReference type="Gene3D" id="3.40.50.720">
    <property type="entry name" value="NAD(P)-binding Rossmann-like Domain"/>
    <property type="match status" value="1"/>
</dbReference>
<comment type="caution">
    <text evidence="9">The sequence shown here is derived from an EMBL/GenBank/DDBJ whole genome shotgun (WGS) entry which is preliminary data.</text>
</comment>
<reference evidence="9" key="1">
    <citation type="journal article" date="2023" name="Insect Mol. Biol.">
        <title>Genome sequencing provides insights into the evolution of gene families encoding plant cell wall-degrading enzymes in longhorned beetles.</title>
        <authorList>
            <person name="Shin N.R."/>
            <person name="Okamura Y."/>
            <person name="Kirsch R."/>
            <person name="Pauchet Y."/>
        </authorList>
    </citation>
    <scope>NUCLEOTIDE SEQUENCE</scope>
    <source>
        <strain evidence="9">AMC_N1</strain>
    </source>
</reference>
<evidence type="ECO:0000256" key="3">
    <source>
        <dbReference type="ARBA" id="ARBA00012995"/>
    </source>
</evidence>
<keyword evidence="5" id="KW-0816">Tricarboxylic acid cycle</keyword>
<evidence type="ECO:0000256" key="5">
    <source>
        <dbReference type="ARBA" id="ARBA00022532"/>
    </source>
</evidence>
<dbReference type="PANTHER" id="PTHR11540">
    <property type="entry name" value="MALATE AND LACTATE DEHYDROGENASE"/>
    <property type="match status" value="1"/>
</dbReference>
<organism evidence="9 10">
    <name type="scientific">Aromia moschata</name>
    <dbReference type="NCBI Taxonomy" id="1265417"/>
    <lineage>
        <taxon>Eukaryota</taxon>
        <taxon>Metazoa</taxon>
        <taxon>Ecdysozoa</taxon>
        <taxon>Arthropoda</taxon>
        <taxon>Hexapoda</taxon>
        <taxon>Insecta</taxon>
        <taxon>Pterygota</taxon>
        <taxon>Neoptera</taxon>
        <taxon>Endopterygota</taxon>
        <taxon>Coleoptera</taxon>
        <taxon>Polyphaga</taxon>
        <taxon>Cucujiformia</taxon>
        <taxon>Chrysomeloidea</taxon>
        <taxon>Cerambycidae</taxon>
        <taxon>Cerambycinae</taxon>
        <taxon>Callichromatini</taxon>
        <taxon>Aromia</taxon>
    </lineage>
</organism>
<dbReference type="Pfam" id="PF00056">
    <property type="entry name" value="Ldh_1_N"/>
    <property type="match status" value="1"/>
</dbReference>
<evidence type="ECO:0000313" key="9">
    <source>
        <dbReference type="EMBL" id="KAJ8947961.1"/>
    </source>
</evidence>
<comment type="subunit">
    <text evidence="2">Homodimer.</text>
</comment>
<dbReference type="SUPFAM" id="SSF51735">
    <property type="entry name" value="NAD(P)-binding Rossmann-fold domains"/>
    <property type="match status" value="1"/>
</dbReference>
<dbReference type="EC" id="1.1.1.37" evidence="3"/>
<evidence type="ECO:0000313" key="10">
    <source>
        <dbReference type="Proteomes" id="UP001162162"/>
    </source>
</evidence>
<keyword evidence="7" id="KW-0520">NAD</keyword>
<proteinExistence type="inferred from homology"/>
<keyword evidence="10" id="KW-1185">Reference proteome</keyword>
<dbReference type="AlphaFoldDB" id="A0AAV8Y9Z5"/>
<evidence type="ECO:0000256" key="7">
    <source>
        <dbReference type="ARBA" id="ARBA00023027"/>
    </source>
</evidence>
<dbReference type="PANTHER" id="PTHR11540:SF16">
    <property type="entry name" value="MALATE DEHYDROGENASE, MITOCHONDRIAL"/>
    <property type="match status" value="1"/>
</dbReference>
<dbReference type="GO" id="GO:0006099">
    <property type="term" value="P:tricarboxylic acid cycle"/>
    <property type="evidence" value="ECO:0007669"/>
    <property type="project" value="UniProtKB-KW"/>
</dbReference>
<accession>A0AAV8Y9Z5</accession>
<keyword evidence="6" id="KW-0560">Oxidoreductase</keyword>
<name>A0AAV8Y9Z5_9CUCU</name>
<evidence type="ECO:0000256" key="1">
    <source>
        <dbReference type="ARBA" id="ARBA00008824"/>
    </source>
</evidence>
<dbReference type="InterPro" id="IPR036291">
    <property type="entry name" value="NAD(P)-bd_dom_sf"/>
</dbReference>
<dbReference type="GO" id="GO:0005739">
    <property type="term" value="C:mitochondrion"/>
    <property type="evidence" value="ECO:0007669"/>
    <property type="project" value="TreeGrafter"/>
</dbReference>
<dbReference type="GO" id="GO:0030060">
    <property type="term" value="F:L-malate dehydrogenase (NAD+) activity"/>
    <property type="evidence" value="ECO:0007669"/>
    <property type="project" value="UniProtKB-EC"/>
</dbReference>
<evidence type="ECO:0000259" key="8">
    <source>
        <dbReference type="Pfam" id="PF00056"/>
    </source>
</evidence>